<sequence>MDVKGPRAWGGALTTGPAFPFAALAVALLVFVTSGVSAGLVSVLAVALVPWALLAGDVRVGSWVMAGVGVGAPAVVSIGFDAPGAIFLALLAVAWLAATAASWPAEAVAFAGALAVPVAFVVRYGEWREDYPAAVFFGTGTLLSWLIGRMVRRERTLVAALTEAQGRLDAAAAAAERRRIAVDVHDAIGHGLSVVLLNVVGAREVLSRDSAAAAEALARAEHVGRESLESVRGIVGLLRDPDGGPDRGSAGDPGGARPPPPGAGDIAGLLRTAASSGLAVRGELSGDLSTVDPYTGLAAFRLVQEAVSNVEHHAPGSDAVVRVAREPRRLVVSVRNGPARRAGQRGRGGGTGLDGMRQRVDALGGSMTAGPNGDGWLVTASLPLPHVSATVDA</sequence>
<dbReference type="EMBL" id="BOPH01000081">
    <property type="protein sequence ID" value="GIJ70536.1"/>
    <property type="molecule type" value="Genomic_DNA"/>
</dbReference>
<keyword evidence="10" id="KW-0812">Transmembrane</keyword>
<keyword evidence="6" id="KW-0418">Kinase</keyword>
<evidence type="ECO:0000259" key="11">
    <source>
        <dbReference type="Pfam" id="PF07730"/>
    </source>
</evidence>
<gene>
    <name evidence="12" type="ORF">Voc01_054530</name>
</gene>
<evidence type="ECO:0000256" key="2">
    <source>
        <dbReference type="ARBA" id="ARBA00012438"/>
    </source>
</evidence>
<keyword evidence="3" id="KW-0597">Phosphoprotein</keyword>
<dbReference type="SUPFAM" id="SSF55874">
    <property type="entry name" value="ATPase domain of HSP90 chaperone/DNA topoisomerase II/histidine kinase"/>
    <property type="match status" value="1"/>
</dbReference>
<dbReference type="RefSeq" id="WP_203930431.1">
    <property type="nucleotide sequence ID" value="NZ_BOPH01000081.1"/>
</dbReference>
<dbReference type="Gene3D" id="3.30.565.10">
    <property type="entry name" value="Histidine kinase-like ATPase, C-terminal domain"/>
    <property type="match status" value="1"/>
</dbReference>
<keyword evidence="4" id="KW-0808">Transferase</keyword>
<comment type="caution">
    <text evidence="12">The sequence shown here is derived from an EMBL/GenBank/DDBJ whole genome shotgun (WGS) entry which is preliminary data.</text>
</comment>
<keyword evidence="10" id="KW-1133">Transmembrane helix</keyword>
<evidence type="ECO:0000256" key="9">
    <source>
        <dbReference type="SAM" id="MobiDB-lite"/>
    </source>
</evidence>
<dbReference type="Proteomes" id="UP000635606">
    <property type="component" value="Unassembled WGS sequence"/>
</dbReference>
<feature type="region of interest" description="Disordered" evidence="9">
    <location>
        <begin position="238"/>
        <end position="267"/>
    </location>
</feature>
<dbReference type="PANTHER" id="PTHR24421:SF10">
    <property type="entry name" value="NITRATE_NITRITE SENSOR PROTEIN NARQ"/>
    <property type="match status" value="1"/>
</dbReference>
<dbReference type="PANTHER" id="PTHR24421">
    <property type="entry name" value="NITRATE/NITRITE SENSOR PROTEIN NARX-RELATED"/>
    <property type="match status" value="1"/>
</dbReference>
<evidence type="ECO:0000256" key="7">
    <source>
        <dbReference type="ARBA" id="ARBA00022840"/>
    </source>
</evidence>
<dbReference type="CDD" id="cd16917">
    <property type="entry name" value="HATPase_UhpB-NarQ-NarX-like"/>
    <property type="match status" value="1"/>
</dbReference>
<comment type="catalytic activity">
    <reaction evidence="1">
        <text>ATP + protein L-histidine = ADP + protein N-phospho-L-histidine.</text>
        <dbReference type="EC" id="2.7.13.3"/>
    </reaction>
</comment>
<feature type="transmembrane region" description="Helical" evidence="10">
    <location>
        <begin position="84"/>
        <end position="101"/>
    </location>
</feature>
<dbReference type="AlphaFoldDB" id="A0A8J4A059"/>
<evidence type="ECO:0000313" key="12">
    <source>
        <dbReference type="EMBL" id="GIJ70536.1"/>
    </source>
</evidence>
<dbReference type="Pfam" id="PF07730">
    <property type="entry name" value="HisKA_3"/>
    <property type="match status" value="1"/>
</dbReference>
<evidence type="ECO:0000256" key="1">
    <source>
        <dbReference type="ARBA" id="ARBA00000085"/>
    </source>
</evidence>
<feature type="transmembrane region" description="Helical" evidence="10">
    <location>
        <begin position="131"/>
        <end position="148"/>
    </location>
</feature>
<evidence type="ECO:0000313" key="13">
    <source>
        <dbReference type="Proteomes" id="UP000635606"/>
    </source>
</evidence>
<dbReference type="InterPro" id="IPR050482">
    <property type="entry name" value="Sensor_HK_TwoCompSys"/>
</dbReference>
<feature type="domain" description="Signal transduction histidine kinase subgroup 3 dimerisation and phosphoacceptor" evidence="11">
    <location>
        <begin position="176"/>
        <end position="241"/>
    </location>
</feature>
<dbReference type="GO" id="GO:0000155">
    <property type="term" value="F:phosphorelay sensor kinase activity"/>
    <property type="evidence" value="ECO:0007669"/>
    <property type="project" value="InterPro"/>
</dbReference>
<dbReference type="GO" id="GO:0046983">
    <property type="term" value="F:protein dimerization activity"/>
    <property type="evidence" value="ECO:0007669"/>
    <property type="project" value="InterPro"/>
</dbReference>
<evidence type="ECO:0000256" key="8">
    <source>
        <dbReference type="ARBA" id="ARBA00023012"/>
    </source>
</evidence>
<dbReference type="EC" id="2.7.13.3" evidence="2"/>
<dbReference type="InterPro" id="IPR011712">
    <property type="entry name" value="Sig_transdc_His_kin_sub3_dim/P"/>
</dbReference>
<dbReference type="Gene3D" id="1.20.5.1930">
    <property type="match status" value="1"/>
</dbReference>
<keyword evidence="5" id="KW-0547">Nucleotide-binding</keyword>
<keyword evidence="8" id="KW-0902">Two-component regulatory system</keyword>
<feature type="transmembrane region" description="Helical" evidence="10">
    <location>
        <begin position="108"/>
        <end position="125"/>
    </location>
</feature>
<evidence type="ECO:0000256" key="5">
    <source>
        <dbReference type="ARBA" id="ARBA00022741"/>
    </source>
</evidence>
<protein>
    <recommendedName>
        <fullName evidence="2">histidine kinase</fullName>
        <ecNumber evidence="2">2.7.13.3</ecNumber>
    </recommendedName>
</protein>
<evidence type="ECO:0000256" key="6">
    <source>
        <dbReference type="ARBA" id="ARBA00022777"/>
    </source>
</evidence>
<evidence type="ECO:0000256" key="3">
    <source>
        <dbReference type="ARBA" id="ARBA00022553"/>
    </source>
</evidence>
<feature type="transmembrane region" description="Helical" evidence="10">
    <location>
        <begin position="20"/>
        <end position="53"/>
    </location>
</feature>
<reference evidence="12" key="1">
    <citation type="submission" date="2021-01" db="EMBL/GenBank/DDBJ databases">
        <title>Whole genome shotgun sequence of Virgisporangium ochraceum NBRC 16418.</title>
        <authorList>
            <person name="Komaki H."/>
            <person name="Tamura T."/>
        </authorList>
    </citation>
    <scope>NUCLEOTIDE SEQUENCE</scope>
    <source>
        <strain evidence="12">NBRC 16418</strain>
    </source>
</reference>
<dbReference type="GO" id="GO:0016020">
    <property type="term" value="C:membrane"/>
    <property type="evidence" value="ECO:0007669"/>
    <property type="project" value="InterPro"/>
</dbReference>
<accession>A0A8J4A059</accession>
<keyword evidence="7" id="KW-0067">ATP-binding</keyword>
<proteinExistence type="predicted"/>
<evidence type="ECO:0000256" key="4">
    <source>
        <dbReference type="ARBA" id="ARBA00022679"/>
    </source>
</evidence>
<keyword evidence="10" id="KW-0472">Membrane</keyword>
<organism evidence="12 13">
    <name type="scientific">Virgisporangium ochraceum</name>
    <dbReference type="NCBI Taxonomy" id="65505"/>
    <lineage>
        <taxon>Bacteria</taxon>
        <taxon>Bacillati</taxon>
        <taxon>Actinomycetota</taxon>
        <taxon>Actinomycetes</taxon>
        <taxon>Micromonosporales</taxon>
        <taxon>Micromonosporaceae</taxon>
        <taxon>Virgisporangium</taxon>
    </lineage>
</organism>
<dbReference type="GO" id="GO:0005524">
    <property type="term" value="F:ATP binding"/>
    <property type="evidence" value="ECO:0007669"/>
    <property type="project" value="UniProtKB-KW"/>
</dbReference>
<dbReference type="InterPro" id="IPR036890">
    <property type="entry name" value="HATPase_C_sf"/>
</dbReference>
<evidence type="ECO:0000256" key="10">
    <source>
        <dbReference type="SAM" id="Phobius"/>
    </source>
</evidence>
<name>A0A8J4A059_9ACTN</name>
<keyword evidence="13" id="KW-1185">Reference proteome</keyword>